<dbReference type="Gene3D" id="3.90.190.10">
    <property type="entry name" value="Protein tyrosine phosphatase superfamily"/>
    <property type="match status" value="1"/>
</dbReference>
<dbReference type="Proteomes" id="UP000471435">
    <property type="component" value="Unassembled WGS sequence"/>
</dbReference>
<dbReference type="CDD" id="cd14503">
    <property type="entry name" value="PTP-bact"/>
    <property type="match status" value="1"/>
</dbReference>
<proteinExistence type="predicted"/>
<protein>
    <submittedName>
        <fullName evidence="2">TIGR01244 family phosphatase</fullName>
    </submittedName>
</protein>
<dbReference type="InterPro" id="IPR005939">
    <property type="entry name" value="BLH_phosphatase-like"/>
</dbReference>
<dbReference type="OrthoDB" id="9805710at2"/>
<dbReference type="SUPFAM" id="SSF52799">
    <property type="entry name" value="(Phosphotyrosine protein) phosphatases II"/>
    <property type="match status" value="1"/>
</dbReference>
<dbReference type="RefSeq" id="WP_160731275.1">
    <property type="nucleotide sequence ID" value="NZ_WTYP01000002.1"/>
</dbReference>
<keyword evidence="3" id="KW-1185">Reference proteome</keyword>
<accession>A0A6I4V865</accession>
<reference evidence="2 3" key="1">
    <citation type="submission" date="2019-12" db="EMBL/GenBank/DDBJ databases">
        <title>Genomic-based taxomic classification of the family Erythrobacteraceae.</title>
        <authorList>
            <person name="Xu L."/>
        </authorList>
    </citation>
    <scope>NUCLEOTIDE SEQUENCE [LARGE SCALE GENOMIC DNA]</scope>
    <source>
        <strain evidence="2 3">SW-109</strain>
    </source>
</reference>
<evidence type="ECO:0000313" key="3">
    <source>
        <dbReference type="Proteomes" id="UP000471435"/>
    </source>
</evidence>
<organism evidence="2 3">
    <name type="scientific">Pontixanthobacter luteolus</name>
    <dbReference type="NCBI Taxonomy" id="295089"/>
    <lineage>
        <taxon>Bacteria</taxon>
        <taxon>Pseudomonadati</taxon>
        <taxon>Pseudomonadota</taxon>
        <taxon>Alphaproteobacteria</taxon>
        <taxon>Sphingomonadales</taxon>
        <taxon>Erythrobacteraceae</taxon>
        <taxon>Pontixanthobacter</taxon>
    </lineage>
</organism>
<name>A0A6I4V865_9SPHN</name>
<dbReference type="GO" id="GO:0016787">
    <property type="term" value="F:hydrolase activity"/>
    <property type="evidence" value="ECO:0007669"/>
    <property type="project" value="InterPro"/>
</dbReference>
<evidence type="ECO:0000313" key="2">
    <source>
        <dbReference type="EMBL" id="MXP48052.1"/>
    </source>
</evidence>
<dbReference type="NCBIfam" id="TIGR01244">
    <property type="entry name" value="TIGR01244 family sulfur transferase"/>
    <property type="match status" value="1"/>
</dbReference>
<comment type="caution">
    <text evidence="2">The sequence shown here is derived from an EMBL/GenBank/DDBJ whole genome shotgun (WGS) entry which is preliminary data.</text>
</comment>
<dbReference type="AlphaFoldDB" id="A0A6I4V865"/>
<dbReference type="EMBL" id="WTYP01000002">
    <property type="protein sequence ID" value="MXP48052.1"/>
    <property type="molecule type" value="Genomic_DNA"/>
</dbReference>
<gene>
    <name evidence="2" type="ORF">GRI43_11715</name>
</gene>
<sequence>MSDFRQLSEQVMASPQISPSDIRDAAALGVTLIVNNRPDGEAPDQTPGSEIEQAARDAGIEYVAIPVSSAGFSLPQVDAMRQALDQTEGNVLAYCRSGTRSTFLWSLAQADAGADVSKIAESARQAGYDISPIGQTLQMLASKSGG</sequence>
<dbReference type="InterPro" id="IPR029021">
    <property type="entry name" value="Prot-tyrosine_phosphatase-like"/>
</dbReference>
<evidence type="ECO:0000259" key="1">
    <source>
        <dbReference type="Pfam" id="PF04273"/>
    </source>
</evidence>
<dbReference type="Pfam" id="PF04273">
    <property type="entry name" value="BLH_phosphatase"/>
    <property type="match status" value="1"/>
</dbReference>
<feature type="domain" description="Beta-lactamase hydrolase-like protein phosphatase-like" evidence="1">
    <location>
        <begin position="3"/>
        <end position="111"/>
    </location>
</feature>